<dbReference type="AlphaFoldDB" id="A0A5C5V540"/>
<evidence type="ECO:0000313" key="1">
    <source>
        <dbReference type="EMBL" id="TWT33451.1"/>
    </source>
</evidence>
<sequence length="418" mass="43807">MASFGRPTLGCVGAMIAGAALVWGSATPVHAVLLAYEGFDYDSGSALNGLDGGTGFDGAWGDVLNQGISTTDVIVADSLTYSDTGGNMLLTSGNRMLNSGASNTSFIGRALDFRRDDTTGSTTWFSMLGVRLGMPVRGANFTLFDTTHADDPVNTPQGGAAEKINIGENSNVTFTLPDGVTTEDRWTIRAPQVVANATLAEDPPPFENTAGPNVRDVYSDVLFTDLAMFVMRIDHNNGVADSVTMWMNPELDSTPADEDAFGYYRPDNLQAAADALGASAYNNEPNGSEFSFDLMRLFAGGDQGAGPGEWQLDELRIGETFTDVAPIAGAGGIPGDFNNDETVDAADYTIWRDNLGGDESALGGNGNGSGTVDNDDYNLWRSQYGATSAPSAARSAPEPACLGLLAVAAAGVVARRRR</sequence>
<reference evidence="1 2" key="1">
    <citation type="submission" date="2019-02" db="EMBL/GenBank/DDBJ databases">
        <title>Deep-cultivation of Planctomycetes and their phenomic and genomic characterization uncovers novel biology.</title>
        <authorList>
            <person name="Wiegand S."/>
            <person name="Jogler M."/>
            <person name="Boedeker C."/>
            <person name="Pinto D."/>
            <person name="Vollmers J."/>
            <person name="Rivas-Marin E."/>
            <person name="Kohn T."/>
            <person name="Peeters S.H."/>
            <person name="Heuer A."/>
            <person name="Rast P."/>
            <person name="Oberbeckmann S."/>
            <person name="Bunk B."/>
            <person name="Jeske O."/>
            <person name="Meyerdierks A."/>
            <person name="Storesund J.E."/>
            <person name="Kallscheuer N."/>
            <person name="Luecker S."/>
            <person name="Lage O.M."/>
            <person name="Pohl T."/>
            <person name="Merkel B.J."/>
            <person name="Hornburger P."/>
            <person name="Mueller R.-W."/>
            <person name="Bruemmer F."/>
            <person name="Labrenz M."/>
            <person name="Spormann A.M."/>
            <person name="Op Den Camp H."/>
            <person name="Overmann J."/>
            <person name="Amann R."/>
            <person name="Jetten M.S.M."/>
            <person name="Mascher T."/>
            <person name="Medema M.H."/>
            <person name="Devos D.P."/>
            <person name="Kaster A.-K."/>
            <person name="Ovreas L."/>
            <person name="Rohde M."/>
            <person name="Galperin M.Y."/>
            <person name="Jogler C."/>
        </authorList>
    </citation>
    <scope>NUCLEOTIDE SEQUENCE [LARGE SCALE GENOMIC DNA]</scope>
    <source>
        <strain evidence="1 2">KOR34</strain>
    </source>
</reference>
<dbReference type="OrthoDB" id="233178at2"/>
<gene>
    <name evidence="1" type="ORF">KOR34_32830</name>
</gene>
<protein>
    <recommendedName>
        <fullName evidence="3">PEP-CTERM protein-sorting domain-containing protein</fullName>
    </recommendedName>
</protein>
<dbReference type="EMBL" id="SIHJ01000002">
    <property type="protein sequence ID" value="TWT33451.1"/>
    <property type="molecule type" value="Genomic_DNA"/>
</dbReference>
<dbReference type="RefSeq" id="WP_146566090.1">
    <property type="nucleotide sequence ID" value="NZ_SIHJ01000002.1"/>
</dbReference>
<evidence type="ECO:0008006" key="3">
    <source>
        <dbReference type="Google" id="ProtNLM"/>
    </source>
</evidence>
<proteinExistence type="predicted"/>
<accession>A0A5C5V540</accession>
<evidence type="ECO:0000313" key="2">
    <source>
        <dbReference type="Proteomes" id="UP000316714"/>
    </source>
</evidence>
<name>A0A5C5V540_9BACT</name>
<comment type="caution">
    <text evidence="1">The sequence shown here is derived from an EMBL/GenBank/DDBJ whole genome shotgun (WGS) entry which is preliminary data.</text>
</comment>
<organism evidence="1 2">
    <name type="scientific">Posidoniimonas corsicana</name>
    <dbReference type="NCBI Taxonomy" id="1938618"/>
    <lineage>
        <taxon>Bacteria</taxon>
        <taxon>Pseudomonadati</taxon>
        <taxon>Planctomycetota</taxon>
        <taxon>Planctomycetia</taxon>
        <taxon>Pirellulales</taxon>
        <taxon>Lacipirellulaceae</taxon>
        <taxon>Posidoniimonas</taxon>
    </lineage>
</organism>
<dbReference type="Proteomes" id="UP000316714">
    <property type="component" value="Unassembled WGS sequence"/>
</dbReference>
<keyword evidence="2" id="KW-1185">Reference proteome</keyword>